<keyword evidence="3" id="KW-1185">Reference proteome</keyword>
<dbReference type="Proteomes" id="UP000632740">
    <property type="component" value="Unassembled WGS sequence"/>
</dbReference>
<dbReference type="AlphaFoldDB" id="A0A919U2Q5"/>
<protein>
    <submittedName>
        <fullName evidence="2">Uncharacterized protein</fullName>
    </submittedName>
</protein>
<feature type="chain" id="PRO_5038909565" evidence="1">
    <location>
        <begin position="28"/>
        <end position="276"/>
    </location>
</feature>
<gene>
    <name evidence="2" type="ORF">Cch01nite_32900</name>
</gene>
<dbReference type="RefSeq" id="WP_203757449.1">
    <property type="nucleotide sequence ID" value="NZ_BONK01000012.1"/>
</dbReference>
<evidence type="ECO:0000313" key="3">
    <source>
        <dbReference type="Proteomes" id="UP000632740"/>
    </source>
</evidence>
<organism evidence="2 3">
    <name type="scientific">Cellulomonas chitinilytica</name>
    <dbReference type="NCBI Taxonomy" id="398759"/>
    <lineage>
        <taxon>Bacteria</taxon>
        <taxon>Bacillati</taxon>
        <taxon>Actinomycetota</taxon>
        <taxon>Actinomycetes</taxon>
        <taxon>Micrococcales</taxon>
        <taxon>Cellulomonadaceae</taxon>
        <taxon>Cellulomonas</taxon>
    </lineage>
</organism>
<reference evidence="2" key="1">
    <citation type="submission" date="2021-01" db="EMBL/GenBank/DDBJ databases">
        <title>Whole genome shotgun sequence of Cellulomonas chitinilytica NBRC 110799.</title>
        <authorList>
            <person name="Komaki H."/>
            <person name="Tamura T."/>
        </authorList>
    </citation>
    <scope>NUCLEOTIDE SEQUENCE</scope>
    <source>
        <strain evidence="2">NBRC 110799</strain>
    </source>
</reference>
<evidence type="ECO:0000313" key="2">
    <source>
        <dbReference type="EMBL" id="GIG22566.1"/>
    </source>
</evidence>
<comment type="caution">
    <text evidence="2">The sequence shown here is derived from an EMBL/GenBank/DDBJ whole genome shotgun (WGS) entry which is preliminary data.</text>
</comment>
<dbReference type="EMBL" id="BONK01000012">
    <property type="protein sequence ID" value="GIG22566.1"/>
    <property type="molecule type" value="Genomic_DNA"/>
</dbReference>
<keyword evidence="1" id="KW-0732">Signal</keyword>
<name>A0A919U2Q5_9CELL</name>
<accession>A0A919U2Q5</accession>
<sequence length="276" mass="27649">MTRASRRVAVSALVALLCLAVAGLSSAGAAGLRLAGGASPYDSTGPRCSTGPAVVQPTGTVVAGRYTQVRVTGLTGTCSTGRVIVSTTTGTSTSTVVLDGTGTVTAGAFTATTATPFTPPSSSTGTVFVSVDTWPVPATWTFAPAGGGSCVVLGPNPSGATCAVSFGADTDGRADVYNIKATVTTTSANPVQWQATFDFANLTSFPFVARYVGEYAGNWALQPLPTGFCSGAARVVSYQGLPNRGTQHVSAASPLTLDFVGSLTSPVGNNVVYSCP</sequence>
<evidence type="ECO:0000256" key="1">
    <source>
        <dbReference type="SAM" id="SignalP"/>
    </source>
</evidence>
<proteinExistence type="predicted"/>
<feature type="signal peptide" evidence="1">
    <location>
        <begin position="1"/>
        <end position="27"/>
    </location>
</feature>